<organism evidence="1 2">
    <name type="scientific">Paenibacillus popilliae ATCC 14706</name>
    <dbReference type="NCBI Taxonomy" id="1212764"/>
    <lineage>
        <taxon>Bacteria</taxon>
        <taxon>Bacillati</taxon>
        <taxon>Bacillota</taxon>
        <taxon>Bacilli</taxon>
        <taxon>Bacillales</taxon>
        <taxon>Paenibacillaceae</taxon>
        <taxon>Paenibacillus</taxon>
    </lineage>
</organism>
<comment type="caution">
    <text evidence="1">The sequence shown here is derived from an EMBL/GenBank/DDBJ whole genome shotgun (WGS) entry which is preliminary data.</text>
</comment>
<dbReference type="AlphaFoldDB" id="M9LAM1"/>
<gene>
    <name evidence="1" type="ORF">PPOP_2062</name>
</gene>
<reference evidence="1 2" key="1">
    <citation type="submission" date="2012-10" db="EMBL/GenBank/DDBJ databases">
        <title>Draft Genome Sequence of Paenibacillus popilliae ATCC 14706T.</title>
        <authorList>
            <person name="Iiyama K."/>
            <person name="Mori K."/>
            <person name="Mon H."/>
            <person name="Chieda Y."/>
            <person name="Lee J.M."/>
            <person name="Kusakabe T."/>
            <person name="Tashiro K."/>
            <person name="Asano S."/>
            <person name="Yasunaga-Aoki C."/>
            <person name="Shimizu S."/>
        </authorList>
    </citation>
    <scope>NUCLEOTIDE SEQUENCE [LARGE SCALE GENOMIC DNA]</scope>
    <source>
        <strain evidence="1 2">ATCC 14706</strain>
    </source>
</reference>
<dbReference type="RefSeq" id="WP_006286191.1">
    <property type="nucleotide sequence ID" value="NZ_BALG01000133.1"/>
</dbReference>
<name>M9LAM1_PAEPP</name>
<dbReference type="EMBL" id="BALG01000133">
    <property type="protein sequence ID" value="GAC42702.1"/>
    <property type="molecule type" value="Genomic_DNA"/>
</dbReference>
<evidence type="ECO:0000313" key="1">
    <source>
        <dbReference type="EMBL" id="GAC42702.1"/>
    </source>
</evidence>
<dbReference type="Proteomes" id="UP000029453">
    <property type="component" value="Unassembled WGS sequence"/>
</dbReference>
<keyword evidence="2" id="KW-1185">Reference proteome</keyword>
<sequence length="126" mass="15029">MTVDEYKPFMEGLETRSKKLELFEPEIVNGLRQYPDLSAAQVMDWLKERHKDIEVAESTVRSYVRGLRIEYAIPKMVRIRQYEAVEELPMGRQIQMDFGETKLRHPEGHLVKLWFITFVLSHSRYK</sequence>
<protein>
    <submittedName>
        <fullName evidence="1">Transposase and inactivated derivative</fullName>
    </submittedName>
</protein>
<accession>M9LAM1</accession>
<evidence type="ECO:0000313" key="2">
    <source>
        <dbReference type="Proteomes" id="UP000029453"/>
    </source>
</evidence>
<proteinExistence type="predicted"/>